<dbReference type="Gene3D" id="3.50.50.60">
    <property type="entry name" value="FAD/NAD(P)-binding domain"/>
    <property type="match status" value="2"/>
</dbReference>
<evidence type="ECO:0000313" key="4">
    <source>
        <dbReference type="EMBL" id="KAJ7689607.1"/>
    </source>
</evidence>
<feature type="domain" description="Glucose-methanol-choline oxidoreductase C-terminal" evidence="3">
    <location>
        <begin position="414"/>
        <end position="494"/>
    </location>
</feature>
<reference evidence="4" key="1">
    <citation type="submission" date="2023-03" db="EMBL/GenBank/DDBJ databases">
        <title>Massive genome expansion in bonnet fungi (Mycena s.s.) driven by repeated elements and novel gene families across ecological guilds.</title>
        <authorList>
            <consortium name="Lawrence Berkeley National Laboratory"/>
            <person name="Harder C.B."/>
            <person name="Miyauchi S."/>
            <person name="Viragh M."/>
            <person name="Kuo A."/>
            <person name="Thoen E."/>
            <person name="Andreopoulos B."/>
            <person name="Lu D."/>
            <person name="Skrede I."/>
            <person name="Drula E."/>
            <person name="Henrissat B."/>
            <person name="Morin E."/>
            <person name="Kohler A."/>
            <person name="Barry K."/>
            <person name="LaButti K."/>
            <person name="Morin E."/>
            <person name="Salamov A."/>
            <person name="Lipzen A."/>
            <person name="Mereny Z."/>
            <person name="Hegedus B."/>
            <person name="Baldrian P."/>
            <person name="Stursova M."/>
            <person name="Weitz H."/>
            <person name="Taylor A."/>
            <person name="Grigoriev I.V."/>
            <person name="Nagy L.G."/>
            <person name="Martin F."/>
            <person name="Kauserud H."/>
        </authorList>
    </citation>
    <scope>NUCLEOTIDE SEQUENCE</scope>
    <source>
        <strain evidence="4">CBHHK067</strain>
    </source>
</reference>
<dbReference type="Gene3D" id="3.30.410.40">
    <property type="match status" value="1"/>
</dbReference>
<accession>A0AAD7DGB3</accession>
<evidence type="ECO:0000256" key="2">
    <source>
        <dbReference type="ARBA" id="ARBA00010790"/>
    </source>
</evidence>
<evidence type="ECO:0000259" key="3">
    <source>
        <dbReference type="Pfam" id="PF05199"/>
    </source>
</evidence>
<dbReference type="SUPFAM" id="SSF54373">
    <property type="entry name" value="FAD-linked reductases, C-terminal domain"/>
    <property type="match status" value="1"/>
</dbReference>
<dbReference type="Pfam" id="PF05199">
    <property type="entry name" value="GMC_oxred_C"/>
    <property type="match status" value="1"/>
</dbReference>
<dbReference type="InterPro" id="IPR012132">
    <property type="entry name" value="GMC_OxRdtase"/>
</dbReference>
<evidence type="ECO:0000313" key="5">
    <source>
        <dbReference type="Proteomes" id="UP001221757"/>
    </source>
</evidence>
<dbReference type="InterPro" id="IPR036188">
    <property type="entry name" value="FAD/NAD-bd_sf"/>
</dbReference>
<comment type="cofactor">
    <cofactor evidence="1">
        <name>FAD</name>
        <dbReference type="ChEBI" id="CHEBI:57692"/>
    </cofactor>
</comment>
<name>A0AAD7DGB3_MYCRO</name>
<dbReference type="GO" id="GO:0016614">
    <property type="term" value="F:oxidoreductase activity, acting on CH-OH group of donors"/>
    <property type="evidence" value="ECO:0007669"/>
    <property type="project" value="InterPro"/>
</dbReference>
<comment type="similarity">
    <text evidence="2">Belongs to the GMC oxidoreductase family.</text>
</comment>
<dbReference type="PANTHER" id="PTHR11552:SF219">
    <property type="entry name" value="GLUCOSE-METHANOL-CHOLINE OXIDOREDUCTASE N-TERMINAL DOMAIN-CONTAINING PROTEIN"/>
    <property type="match status" value="1"/>
</dbReference>
<gene>
    <name evidence="4" type="ORF">B0H17DRAFT_1202243</name>
</gene>
<dbReference type="GO" id="GO:0050660">
    <property type="term" value="F:flavin adenine dinucleotide binding"/>
    <property type="evidence" value="ECO:0007669"/>
    <property type="project" value="InterPro"/>
</dbReference>
<dbReference type="Proteomes" id="UP001221757">
    <property type="component" value="Unassembled WGS sequence"/>
</dbReference>
<dbReference type="InterPro" id="IPR007867">
    <property type="entry name" value="GMC_OxRtase_C"/>
</dbReference>
<comment type="caution">
    <text evidence="4">The sequence shown here is derived from an EMBL/GenBank/DDBJ whole genome shotgun (WGS) entry which is preliminary data.</text>
</comment>
<dbReference type="SUPFAM" id="SSF51905">
    <property type="entry name" value="FAD/NAD(P)-binding domain"/>
    <property type="match status" value="1"/>
</dbReference>
<dbReference type="AlphaFoldDB" id="A0AAD7DGB3"/>
<proteinExistence type="inferred from homology"/>
<sequence length="494" mass="54587">MWPFSDPYPQISVDKLGVQYDYIFLGGGNTGCVLARRLGESGTHTILLVERGDAGDSWLNRTPLTSLHHWSDGKHSNVFDSAPDSVLGRSFSLITGFSLGGSTRINGGPLEVRSFERYECNSSEQAGNAANHLSFLPILDMHSPLEPSLGWNKMQFTVDADEIRQSAFRAYLPRLWVNSMAKHLHICTRAIAAKPVFSRAPNGQLHADSIEIHSMDGQRAERSFWLAARSRVPNCSCSGWWSTLLNSSPNSLSPYSGVGPTDHLSEMGIDVVDYLPGVGAHLVHQRHIGKHRIFNSFYVRAARSSLCPTSYNCPLSDLMWALFRRPWTLVGQLYKYLRRGTGWLMCTTVEVEIFGKSSLVRADAALDALSDRDKDPFAPGNIPDFACGIADPRGPGIDRSKGFFGLNWALLKVDSRGQVYLRSRDPTDTPLCQMRYLTAAVDRAALRAALRVSVKLAHQMRTDGYALTGVKVPHALDDAALDEFISGGVETMYH</sequence>
<dbReference type="Gene3D" id="3.30.560.10">
    <property type="entry name" value="Glucose Oxidase, domain 3"/>
    <property type="match status" value="2"/>
</dbReference>
<organism evidence="4 5">
    <name type="scientific">Mycena rosella</name>
    <name type="common">Pink bonnet</name>
    <name type="synonym">Agaricus rosellus</name>
    <dbReference type="NCBI Taxonomy" id="1033263"/>
    <lineage>
        <taxon>Eukaryota</taxon>
        <taxon>Fungi</taxon>
        <taxon>Dikarya</taxon>
        <taxon>Basidiomycota</taxon>
        <taxon>Agaricomycotina</taxon>
        <taxon>Agaricomycetes</taxon>
        <taxon>Agaricomycetidae</taxon>
        <taxon>Agaricales</taxon>
        <taxon>Marasmiineae</taxon>
        <taxon>Mycenaceae</taxon>
        <taxon>Mycena</taxon>
    </lineage>
</organism>
<evidence type="ECO:0000256" key="1">
    <source>
        <dbReference type="ARBA" id="ARBA00001974"/>
    </source>
</evidence>
<dbReference type="EMBL" id="JARKIE010000071">
    <property type="protein sequence ID" value="KAJ7689607.1"/>
    <property type="molecule type" value="Genomic_DNA"/>
</dbReference>
<keyword evidence="5" id="KW-1185">Reference proteome</keyword>
<dbReference type="PANTHER" id="PTHR11552">
    <property type="entry name" value="GLUCOSE-METHANOL-CHOLINE GMC OXIDOREDUCTASE"/>
    <property type="match status" value="1"/>
</dbReference>
<protein>
    <recommendedName>
        <fullName evidence="3">Glucose-methanol-choline oxidoreductase C-terminal domain-containing protein</fullName>
    </recommendedName>
</protein>